<keyword evidence="4 7" id="KW-0812">Transmembrane</keyword>
<dbReference type="PANTHER" id="PTHR43386:SF1">
    <property type="entry name" value="D,D-DIPEPTIDE TRANSPORT SYSTEM PERMEASE PROTEIN DDPC-RELATED"/>
    <property type="match status" value="1"/>
</dbReference>
<organism evidence="9 10">
    <name type="scientific">Alkalihalobacillus trypoxylicola</name>
    <dbReference type="NCBI Taxonomy" id="519424"/>
    <lineage>
        <taxon>Bacteria</taxon>
        <taxon>Bacillati</taxon>
        <taxon>Bacillota</taxon>
        <taxon>Bacilli</taxon>
        <taxon>Bacillales</taxon>
        <taxon>Bacillaceae</taxon>
        <taxon>Alkalihalobacillus</taxon>
    </lineage>
</organism>
<comment type="subcellular location">
    <subcellularLocation>
        <location evidence="1 7">Cell membrane</location>
        <topology evidence="1 7">Multi-pass membrane protein</topology>
    </subcellularLocation>
</comment>
<evidence type="ECO:0000259" key="8">
    <source>
        <dbReference type="PROSITE" id="PS50928"/>
    </source>
</evidence>
<feature type="transmembrane region" description="Helical" evidence="7">
    <location>
        <begin position="91"/>
        <end position="119"/>
    </location>
</feature>
<dbReference type="InterPro" id="IPR050366">
    <property type="entry name" value="BP-dependent_transpt_permease"/>
</dbReference>
<gene>
    <name evidence="9" type="ORF">AZF04_08380</name>
</gene>
<keyword evidence="10" id="KW-1185">Reference proteome</keyword>
<feature type="transmembrane region" description="Helical" evidence="7">
    <location>
        <begin position="131"/>
        <end position="149"/>
    </location>
</feature>
<feature type="transmembrane region" description="Helical" evidence="7">
    <location>
        <begin position="260"/>
        <end position="280"/>
    </location>
</feature>
<keyword evidence="3" id="KW-1003">Cell membrane</keyword>
<dbReference type="CDD" id="cd06261">
    <property type="entry name" value="TM_PBP2"/>
    <property type="match status" value="1"/>
</dbReference>
<evidence type="ECO:0000256" key="3">
    <source>
        <dbReference type="ARBA" id="ARBA00022475"/>
    </source>
</evidence>
<comment type="similarity">
    <text evidence="7">Belongs to the binding-protein-dependent transport system permease family.</text>
</comment>
<dbReference type="STRING" id="519424.AZF04_08380"/>
<name>A0A162DGA4_9BACI</name>
<dbReference type="InterPro" id="IPR025966">
    <property type="entry name" value="OppC_N"/>
</dbReference>
<dbReference type="Pfam" id="PF12911">
    <property type="entry name" value="OppC_N"/>
    <property type="match status" value="1"/>
</dbReference>
<evidence type="ECO:0000313" key="10">
    <source>
        <dbReference type="Proteomes" id="UP000075806"/>
    </source>
</evidence>
<evidence type="ECO:0000313" key="9">
    <source>
        <dbReference type="EMBL" id="KYG29527.1"/>
    </source>
</evidence>
<dbReference type="Pfam" id="PF00528">
    <property type="entry name" value="BPD_transp_1"/>
    <property type="match status" value="1"/>
</dbReference>
<dbReference type="GO" id="GO:0005886">
    <property type="term" value="C:plasma membrane"/>
    <property type="evidence" value="ECO:0007669"/>
    <property type="project" value="UniProtKB-SubCell"/>
</dbReference>
<dbReference type="EMBL" id="LTAO01000023">
    <property type="protein sequence ID" value="KYG29527.1"/>
    <property type="molecule type" value="Genomic_DNA"/>
</dbReference>
<feature type="transmembrane region" description="Helical" evidence="7">
    <location>
        <begin position="30"/>
        <end position="52"/>
    </location>
</feature>
<protein>
    <submittedName>
        <fullName evidence="9">Peptide ABC transporter permease</fullName>
    </submittedName>
</protein>
<reference evidence="9" key="1">
    <citation type="submission" date="2016-02" db="EMBL/GenBank/DDBJ databases">
        <title>Genome sequence of Bacillus trypoxylicola KCTC 13244(T).</title>
        <authorList>
            <person name="Jeong H."/>
            <person name="Park S.-H."/>
            <person name="Choi S.-K."/>
        </authorList>
    </citation>
    <scope>NUCLEOTIDE SEQUENCE [LARGE SCALE GENOMIC DNA]</scope>
    <source>
        <strain evidence="9">KCTC 13244</strain>
    </source>
</reference>
<dbReference type="SUPFAM" id="SSF161098">
    <property type="entry name" value="MetI-like"/>
    <property type="match status" value="1"/>
</dbReference>
<dbReference type="OrthoDB" id="9797472at2"/>
<dbReference type="PROSITE" id="PS50928">
    <property type="entry name" value="ABC_TM1"/>
    <property type="match status" value="1"/>
</dbReference>
<dbReference type="Gene3D" id="1.10.3720.10">
    <property type="entry name" value="MetI-like"/>
    <property type="match status" value="1"/>
</dbReference>
<evidence type="ECO:0000256" key="2">
    <source>
        <dbReference type="ARBA" id="ARBA00022448"/>
    </source>
</evidence>
<keyword evidence="6 7" id="KW-0472">Membrane</keyword>
<dbReference type="NCBIfam" id="NF045476">
    <property type="entry name" value="Opp4C"/>
    <property type="match status" value="1"/>
</dbReference>
<dbReference type="PANTHER" id="PTHR43386">
    <property type="entry name" value="OLIGOPEPTIDE TRANSPORT SYSTEM PERMEASE PROTEIN APPC"/>
    <property type="match status" value="1"/>
</dbReference>
<evidence type="ECO:0000256" key="7">
    <source>
        <dbReference type="RuleBase" id="RU363032"/>
    </source>
</evidence>
<proteinExistence type="inferred from homology"/>
<dbReference type="Proteomes" id="UP000075806">
    <property type="component" value="Unassembled WGS sequence"/>
</dbReference>
<evidence type="ECO:0000256" key="4">
    <source>
        <dbReference type="ARBA" id="ARBA00022692"/>
    </source>
</evidence>
<dbReference type="InterPro" id="IPR053523">
    <property type="entry name" value="Oligopeptide_permease_AppC"/>
</dbReference>
<dbReference type="GO" id="GO:0055085">
    <property type="term" value="P:transmembrane transport"/>
    <property type="evidence" value="ECO:0007669"/>
    <property type="project" value="InterPro"/>
</dbReference>
<evidence type="ECO:0000256" key="5">
    <source>
        <dbReference type="ARBA" id="ARBA00022989"/>
    </source>
</evidence>
<dbReference type="RefSeq" id="WP_061949323.1">
    <property type="nucleotide sequence ID" value="NZ_LTAO01000023.1"/>
</dbReference>
<feature type="domain" description="ABC transmembrane type-1" evidence="8">
    <location>
        <begin position="89"/>
        <end position="280"/>
    </location>
</feature>
<feature type="transmembrane region" description="Helical" evidence="7">
    <location>
        <begin position="155"/>
        <end position="171"/>
    </location>
</feature>
<dbReference type="InterPro" id="IPR000515">
    <property type="entry name" value="MetI-like"/>
</dbReference>
<evidence type="ECO:0000256" key="6">
    <source>
        <dbReference type="ARBA" id="ARBA00023136"/>
    </source>
</evidence>
<sequence>METVSLPSKGVEKGNSYRRTMLKRFLRHRLALVGCISFLAIIIIALIAPFIAPHHPFTIYSSYLPPGSEHWLGTDQSGRDVFSRLLYASRISLIVGVGTVFIYIIIGTILGALAGFFGGWLDMLVMRITDVFLSFPYLMVILVLVSIVGPNLSNIILVLGILGWPGVARLVRGNVLSLKNSEFVRSGIALGFSKWRLLFNHILPNSIAPILVNATFGVAFAILTEASLSFLGMGVQPPTASWGNMLSEAQSISILADRPWLWLPPGIMIVIVVLSINFIGDGIRDAMDPKNSQ</sequence>
<keyword evidence="5 7" id="KW-1133">Transmembrane helix</keyword>
<keyword evidence="2 7" id="KW-0813">Transport</keyword>
<dbReference type="InterPro" id="IPR035906">
    <property type="entry name" value="MetI-like_sf"/>
</dbReference>
<evidence type="ECO:0000256" key="1">
    <source>
        <dbReference type="ARBA" id="ARBA00004651"/>
    </source>
</evidence>
<feature type="transmembrane region" description="Helical" evidence="7">
    <location>
        <begin position="202"/>
        <end position="223"/>
    </location>
</feature>
<dbReference type="AlphaFoldDB" id="A0A162DGA4"/>
<accession>A0A162DGA4</accession>
<comment type="caution">
    <text evidence="9">The sequence shown here is derived from an EMBL/GenBank/DDBJ whole genome shotgun (WGS) entry which is preliminary data.</text>
</comment>